<comment type="caution">
    <text evidence="1">The sequence shown here is derived from an EMBL/GenBank/DDBJ whole genome shotgun (WGS) entry which is preliminary data.</text>
</comment>
<evidence type="ECO:0000313" key="2">
    <source>
        <dbReference type="Proteomes" id="UP000828251"/>
    </source>
</evidence>
<keyword evidence="2" id="KW-1185">Reference proteome</keyword>
<feature type="non-terminal residue" evidence="1">
    <location>
        <position position="47"/>
    </location>
</feature>
<sequence>MSSMKFLVHHDKISGNSFELIISYVVTNQFHTCVGDKSRWHPPKEGG</sequence>
<dbReference type="AlphaFoldDB" id="A0A9D4ADT1"/>
<protein>
    <submittedName>
        <fullName evidence="1">Uncharacterized protein</fullName>
    </submittedName>
</protein>
<evidence type="ECO:0000313" key="1">
    <source>
        <dbReference type="EMBL" id="KAH1114417.1"/>
    </source>
</evidence>
<dbReference type="EMBL" id="JAIQCV010000003">
    <property type="protein sequence ID" value="KAH1114417.1"/>
    <property type="molecule type" value="Genomic_DNA"/>
</dbReference>
<proteinExistence type="predicted"/>
<organism evidence="1 2">
    <name type="scientific">Gossypium stocksii</name>
    <dbReference type="NCBI Taxonomy" id="47602"/>
    <lineage>
        <taxon>Eukaryota</taxon>
        <taxon>Viridiplantae</taxon>
        <taxon>Streptophyta</taxon>
        <taxon>Embryophyta</taxon>
        <taxon>Tracheophyta</taxon>
        <taxon>Spermatophyta</taxon>
        <taxon>Magnoliopsida</taxon>
        <taxon>eudicotyledons</taxon>
        <taxon>Gunneridae</taxon>
        <taxon>Pentapetalae</taxon>
        <taxon>rosids</taxon>
        <taxon>malvids</taxon>
        <taxon>Malvales</taxon>
        <taxon>Malvaceae</taxon>
        <taxon>Malvoideae</taxon>
        <taxon>Gossypium</taxon>
    </lineage>
</organism>
<name>A0A9D4ADT1_9ROSI</name>
<gene>
    <name evidence="1" type="ORF">J1N35_007795</name>
</gene>
<accession>A0A9D4ADT1</accession>
<dbReference type="Proteomes" id="UP000828251">
    <property type="component" value="Unassembled WGS sequence"/>
</dbReference>
<reference evidence="1 2" key="1">
    <citation type="journal article" date="2021" name="Plant Biotechnol. J.">
        <title>Multi-omics assisted identification of the key and species-specific regulatory components of drought-tolerant mechanisms in Gossypium stocksii.</title>
        <authorList>
            <person name="Yu D."/>
            <person name="Ke L."/>
            <person name="Zhang D."/>
            <person name="Wu Y."/>
            <person name="Sun Y."/>
            <person name="Mei J."/>
            <person name="Sun J."/>
            <person name="Sun Y."/>
        </authorList>
    </citation>
    <scope>NUCLEOTIDE SEQUENCE [LARGE SCALE GENOMIC DNA]</scope>
    <source>
        <strain evidence="2">cv. E1</strain>
        <tissue evidence="1">Leaf</tissue>
    </source>
</reference>